<organism evidence="1 2">
    <name type="scientific">Chryseobacterium pennae</name>
    <dbReference type="NCBI Taxonomy" id="2258962"/>
    <lineage>
        <taxon>Bacteria</taxon>
        <taxon>Pseudomonadati</taxon>
        <taxon>Bacteroidota</taxon>
        <taxon>Flavobacteriia</taxon>
        <taxon>Flavobacteriales</taxon>
        <taxon>Weeksellaceae</taxon>
        <taxon>Chryseobacterium group</taxon>
        <taxon>Chryseobacterium</taxon>
    </lineage>
</organism>
<protein>
    <submittedName>
        <fullName evidence="1">Uncharacterized protein</fullName>
    </submittedName>
</protein>
<evidence type="ECO:0000313" key="2">
    <source>
        <dbReference type="Proteomes" id="UP000256686"/>
    </source>
</evidence>
<name>A0A3D9C464_9FLAO</name>
<dbReference type="EMBL" id="QNVT01000024">
    <property type="protein sequence ID" value="REC60498.1"/>
    <property type="molecule type" value="Genomic_DNA"/>
</dbReference>
<reference evidence="2" key="1">
    <citation type="submission" date="2018-06" db="EMBL/GenBank/DDBJ databases">
        <authorList>
            <person name="Lum Nde A."/>
            <person name="Hugo C."/>
        </authorList>
    </citation>
    <scope>NUCLEOTIDE SEQUENCE [LARGE SCALE GENOMIC DNA]</scope>
    <source>
        <strain evidence="2">1_F178</strain>
    </source>
</reference>
<comment type="caution">
    <text evidence="1">The sequence shown here is derived from an EMBL/GenBank/DDBJ whole genome shotgun (WGS) entry which is preliminary data.</text>
</comment>
<proteinExistence type="predicted"/>
<accession>A0A3D9C464</accession>
<dbReference type="Proteomes" id="UP000256686">
    <property type="component" value="Unassembled WGS sequence"/>
</dbReference>
<evidence type="ECO:0000313" key="1">
    <source>
        <dbReference type="EMBL" id="REC60498.1"/>
    </source>
</evidence>
<keyword evidence="2" id="KW-1185">Reference proteome</keyword>
<sequence>MKTAHGQRKVKIWIFSYPKQSRTDVPFADYQFQSAKIVILIGLYINSNIATTAIDLTVNLTALEKE</sequence>
<gene>
    <name evidence="1" type="ORF">DRF65_20765</name>
</gene>
<dbReference type="AlphaFoldDB" id="A0A3D9C464"/>